<reference evidence="3" key="1">
    <citation type="submission" date="2016-10" db="EMBL/GenBank/DDBJ databases">
        <authorList>
            <person name="Varghese N."/>
            <person name="Submissions S."/>
        </authorList>
    </citation>
    <scope>NUCLEOTIDE SEQUENCE [LARGE SCALE GENOMIC DNA]</scope>
    <source>
        <strain evidence="3">DSM 26879</strain>
    </source>
</reference>
<sequence>MNRIFVAILVFLPAMAQADCRDLRSIADDPPSITQVDDIQLGLRSALDDDNILLSDSRLGAYTKQALVRLCQQVPLQTNAALTDATLELADAYGQLAALVPDWKQLSADTAFANALLPADDNAFNINVMAVVGAPAGTANRMLDQTGATDCADLTDTGLPALARAGQLALGALDPDIWPNAAQTCTALDLAGGAQATTDVLTSLGRIETALPAGVAQVLSPDFALWLGEDITTRGPRLVGSDAAVIALISDYRAANRAAAPRDYAGLYATLPASCQPATGALITDYISFDQTALDGLVDPVDISGLLADIAGQTFDSAADLSKAIDTALTGQVSTCTRDQIMRAVNSPDNLGRAFQLNPERAANLALVPEFAPSAPIIAEYIGLTAQSRAALLTGLRANLQTATSARIQAQVEAAAEVLAAAAEPMSDTFDTLPEGVPAFEPLEVSPTIGVTDATDSAVAATVTDADFRAALLGATYVPAPNVEVLRSDARKLLAPIAQDKIATSVNRDMIQLSGAVEARWGLTDSLTQAIAAAPAATAIQEVITDPAAAAELTALLGVEYPNARLLDTALAQLSPALSAVSIADIRANASRNIADTGAAYDTAIALPDCGCVSTRSASAQIYSFYPYWFAPQQDAPQDAAPGRMVDFSIVSRAAFYGLEFALSDEGTLVLHNEAQWTTGQRDFVNASHRHRAQADLALKLAGWDQWSDVQIATAVQKIVTLSEPYARTDRNDLAAWRAAFPYILDRPQVDGVTLIIDGYDGTAQHQPNIERLVSLVTLLAAELGPRDQTINLAFDLSLADSPASAPIFTDIKSLLTGSTPVVDYVLLFLERPTTDSKKMLRARMENGAFRGIDRARVLRRIIPVLPPSGHEHVLQSPAAGAAADAPDPGPFSQLADDLVYFHDNFAGVGFWPAPDPTAPETPTINAMFTQNWFTPRMPGFLAHYQSDMDRACTIICPNRSYVAAGAALIFLATALLVWRSFYSGFVDRLAFGLGFAWLGGGLVFAAILALTICDAVAIWPPVLLFMIVLGVGFLIAFHIYQGARNGPKP</sequence>
<keyword evidence="3" id="KW-1185">Reference proteome</keyword>
<evidence type="ECO:0000313" key="3">
    <source>
        <dbReference type="Proteomes" id="UP000199478"/>
    </source>
</evidence>
<accession>A0A1I6GC04</accession>
<dbReference type="STRING" id="390270.SAMN04488005_1402"/>
<evidence type="ECO:0000256" key="1">
    <source>
        <dbReference type="SAM" id="Phobius"/>
    </source>
</evidence>
<name>A0A1I6GC04_9RHOB</name>
<dbReference type="AlphaFoldDB" id="A0A1I6GC04"/>
<keyword evidence="1" id="KW-0812">Transmembrane</keyword>
<proteinExistence type="predicted"/>
<evidence type="ECO:0000313" key="2">
    <source>
        <dbReference type="EMBL" id="SFR39715.1"/>
    </source>
</evidence>
<gene>
    <name evidence="2" type="ORF">SAMN04488005_1402</name>
</gene>
<feature type="transmembrane region" description="Helical" evidence="1">
    <location>
        <begin position="961"/>
        <end position="979"/>
    </location>
</feature>
<keyword evidence="1" id="KW-0472">Membrane</keyword>
<feature type="transmembrane region" description="Helical" evidence="1">
    <location>
        <begin position="1019"/>
        <end position="1041"/>
    </location>
</feature>
<dbReference type="Proteomes" id="UP000199478">
    <property type="component" value="Unassembled WGS sequence"/>
</dbReference>
<organism evidence="2 3">
    <name type="scientific">Yoonia tamlensis</name>
    <dbReference type="NCBI Taxonomy" id="390270"/>
    <lineage>
        <taxon>Bacteria</taxon>
        <taxon>Pseudomonadati</taxon>
        <taxon>Pseudomonadota</taxon>
        <taxon>Alphaproteobacteria</taxon>
        <taxon>Rhodobacterales</taxon>
        <taxon>Paracoccaceae</taxon>
        <taxon>Yoonia</taxon>
    </lineage>
</organism>
<dbReference type="RefSeq" id="WP_090198117.1">
    <property type="nucleotide sequence ID" value="NZ_FOYP01000001.1"/>
</dbReference>
<feature type="transmembrane region" description="Helical" evidence="1">
    <location>
        <begin position="991"/>
        <end position="1013"/>
    </location>
</feature>
<keyword evidence="1" id="KW-1133">Transmembrane helix</keyword>
<protein>
    <submittedName>
        <fullName evidence="2">Uncharacterized protein</fullName>
    </submittedName>
</protein>
<dbReference type="EMBL" id="FOYP01000001">
    <property type="protein sequence ID" value="SFR39715.1"/>
    <property type="molecule type" value="Genomic_DNA"/>
</dbReference>